<feature type="domain" description="Signal transduction histidine kinase subgroup 3 dimerisation and phosphoacceptor" evidence="6">
    <location>
        <begin position="178"/>
        <end position="238"/>
    </location>
</feature>
<reference evidence="7 8" key="1">
    <citation type="submission" date="2019-07" db="EMBL/GenBank/DDBJ databases">
        <title>Shewanella sp. YLB-06 whole genomic sequence.</title>
        <authorList>
            <person name="Yu L."/>
        </authorList>
    </citation>
    <scope>NUCLEOTIDE SEQUENCE [LARGE SCALE GENOMIC DNA]</scope>
    <source>
        <strain evidence="7 8">YLB-06</strain>
    </source>
</reference>
<evidence type="ECO:0000313" key="8">
    <source>
        <dbReference type="Proteomes" id="UP000315947"/>
    </source>
</evidence>
<dbReference type="Pfam" id="PF07730">
    <property type="entry name" value="HisKA_3"/>
    <property type="match status" value="1"/>
</dbReference>
<evidence type="ECO:0000313" key="7">
    <source>
        <dbReference type="EMBL" id="QDO83159.1"/>
    </source>
</evidence>
<dbReference type="Pfam" id="PF02518">
    <property type="entry name" value="HATPase_c"/>
    <property type="match status" value="1"/>
</dbReference>
<keyword evidence="1" id="KW-0808">Transferase</keyword>
<sequence>MMLQLAGVGTWALVTWLALSQSLTQFELLLSGMGHLTFLILFLLISTHFLSRFNPKVITGVVYSQALITLILIVFDSNMITPILLVIWASQLPGQVSKRLAIISLILINLAFYLIHSLSHESASAGFTVLIYMGFQLFAYSSSQARLNEVEARMQQEQLNQQLIATRSLLSQSSQHQERVRIARDLHDILGHQLTALSLQLEVLSHKVPDEVKPDVELSKQVSKELLASIRAVVKKQRDIVGLDLTAPINALMTRLPGVKLKMDGLLPLTSTELAQELVLVLQEGISNAVRHGKAKTLWLSMSQKEQTLRLVLRDNGKGRSGAPIPGSGLKGMNERLAPFDGKVELKMNKLNERGRSSSDTELHISCDIDTQVTV</sequence>
<dbReference type="GO" id="GO:0016301">
    <property type="term" value="F:kinase activity"/>
    <property type="evidence" value="ECO:0007669"/>
    <property type="project" value="UniProtKB-KW"/>
</dbReference>
<dbReference type="RefSeq" id="WP_144045540.1">
    <property type="nucleotide sequence ID" value="NZ_CP041614.1"/>
</dbReference>
<evidence type="ECO:0000256" key="2">
    <source>
        <dbReference type="ARBA" id="ARBA00022777"/>
    </source>
</evidence>
<dbReference type="InterPro" id="IPR011712">
    <property type="entry name" value="Sig_transdc_His_kin_sub3_dim/P"/>
</dbReference>
<keyword evidence="4" id="KW-0472">Membrane</keyword>
<protein>
    <submittedName>
        <fullName evidence="7">Two-component sensor histidine kinase</fullName>
    </submittedName>
</protein>
<gene>
    <name evidence="7" type="ORF">FM037_07885</name>
</gene>
<dbReference type="InterPro" id="IPR050482">
    <property type="entry name" value="Sensor_HK_TwoCompSys"/>
</dbReference>
<keyword evidence="2 7" id="KW-0418">Kinase</keyword>
<evidence type="ECO:0000259" key="6">
    <source>
        <dbReference type="Pfam" id="PF07730"/>
    </source>
</evidence>
<dbReference type="InterPro" id="IPR003594">
    <property type="entry name" value="HATPase_dom"/>
</dbReference>
<accession>A0ABX5WVN6</accession>
<dbReference type="PANTHER" id="PTHR24421:SF59">
    <property type="entry name" value="OXYGEN SENSOR HISTIDINE KINASE NREB"/>
    <property type="match status" value="1"/>
</dbReference>
<name>A0ABX5WVN6_9GAMM</name>
<dbReference type="Proteomes" id="UP000315947">
    <property type="component" value="Chromosome"/>
</dbReference>
<evidence type="ECO:0000256" key="4">
    <source>
        <dbReference type="SAM" id="Phobius"/>
    </source>
</evidence>
<dbReference type="Gene3D" id="3.30.565.10">
    <property type="entry name" value="Histidine kinase-like ATPase, C-terminal domain"/>
    <property type="match status" value="1"/>
</dbReference>
<feature type="domain" description="Histidine kinase/HSP90-like ATPase" evidence="5">
    <location>
        <begin position="276"/>
        <end position="346"/>
    </location>
</feature>
<organism evidence="7 8">
    <name type="scientific">Shewanella psychropiezotolerans</name>
    <dbReference type="NCBI Taxonomy" id="2593655"/>
    <lineage>
        <taxon>Bacteria</taxon>
        <taxon>Pseudomonadati</taxon>
        <taxon>Pseudomonadota</taxon>
        <taxon>Gammaproteobacteria</taxon>
        <taxon>Alteromonadales</taxon>
        <taxon>Shewanellaceae</taxon>
        <taxon>Shewanella</taxon>
    </lineage>
</organism>
<feature type="transmembrane region" description="Helical" evidence="4">
    <location>
        <begin position="96"/>
        <end position="115"/>
    </location>
</feature>
<dbReference type="Gene3D" id="1.20.5.1930">
    <property type="match status" value="1"/>
</dbReference>
<feature type="transmembrane region" description="Helical" evidence="4">
    <location>
        <begin position="30"/>
        <end position="50"/>
    </location>
</feature>
<keyword evidence="4" id="KW-1133">Transmembrane helix</keyword>
<evidence type="ECO:0000256" key="1">
    <source>
        <dbReference type="ARBA" id="ARBA00022679"/>
    </source>
</evidence>
<keyword evidence="8" id="KW-1185">Reference proteome</keyword>
<dbReference type="InterPro" id="IPR036890">
    <property type="entry name" value="HATPase_C_sf"/>
</dbReference>
<dbReference type="EMBL" id="CP041614">
    <property type="protein sequence ID" value="QDO83159.1"/>
    <property type="molecule type" value="Genomic_DNA"/>
</dbReference>
<keyword evidence="4" id="KW-0812">Transmembrane</keyword>
<evidence type="ECO:0000256" key="3">
    <source>
        <dbReference type="ARBA" id="ARBA00023012"/>
    </source>
</evidence>
<feature type="transmembrane region" description="Helical" evidence="4">
    <location>
        <begin position="62"/>
        <end position="90"/>
    </location>
</feature>
<dbReference type="SUPFAM" id="SSF55874">
    <property type="entry name" value="ATPase domain of HSP90 chaperone/DNA topoisomerase II/histidine kinase"/>
    <property type="match status" value="1"/>
</dbReference>
<dbReference type="PANTHER" id="PTHR24421">
    <property type="entry name" value="NITRATE/NITRITE SENSOR PROTEIN NARX-RELATED"/>
    <property type="match status" value="1"/>
</dbReference>
<proteinExistence type="predicted"/>
<keyword evidence="3" id="KW-0902">Two-component regulatory system</keyword>
<dbReference type="CDD" id="cd16917">
    <property type="entry name" value="HATPase_UhpB-NarQ-NarX-like"/>
    <property type="match status" value="1"/>
</dbReference>
<evidence type="ECO:0000259" key="5">
    <source>
        <dbReference type="Pfam" id="PF02518"/>
    </source>
</evidence>